<protein>
    <submittedName>
        <fullName evidence="1">Uncharacterized protein</fullName>
    </submittedName>
</protein>
<name>A0A9K3EEU3_HELAN</name>
<reference evidence="1" key="1">
    <citation type="journal article" date="2017" name="Nature">
        <title>The sunflower genome provides insights into oil metabolism, flowering and Asterid evolution.</title>
        <authorList>
            <person name="Badouin H."/>
            <person name="Gouzy J."/>
            <person name="Grassa C.J."/>
            <person name="Murat F."/>
            <person name="Staton S.E."/>
            <person name="Cottret L."/>
            <person name="Lelandais-Briere C."/>
            <person name="Owens G.L."/>
            <person name="Carrere S."/>
            <person name="Mayjonade B."/>
            <person name="Legrand L."/>
            <person name="Gill N."/>
            <person name="Kane N.C."/>
            <person name="Bowers J.E."/>
            <person name="Hubner S."/>
            <person name="Bellec A."/>
            <person name="Berard A."/>
            <person name="Berges H."/>
            <person name="Blanchet N."/>
            <person name="Boniface M.C."/>
            <person name="Brunel D."/>
            <person name="Catrice O."/>
            <person name="Chaidir N."/>
            <person name="Claudel C."/>
            <person name="Donnadieu C."/>
            <person name="Faraut T."/>
            <person name="Fievet G."/>
            <person name="Helmstetter N."/>
            <person name="King M."/>
            <person name="Knapp S.J."/>
            <person name="Lai Z."/>
            <person name="Le Paslier M.C."/>
            <person name="Lippi Y."/>
            <person name="Lorenzon L."/>
            <person name="Mandel J.R."/>
            <person name="Marage G."/>
            <person name="Marchand G."/>
            <person name="Marquand E."/>
            <person name="Bret-Mestries E."/>
            <person name="Morien E."/>
            <person name="Nambeesan S."/>
            <person name="Nguyen T."/>
            <person name="Pegot-Espagnet P."/>
            <person name="Pouilly N."/>
            <person name="Raftis F."/>
            <person name="Sallet E."/>
            <person name="Schiex T."/>
            <person name="Thomas J."/>
            <person name="Vandecasteele C."/>
            <person name="Vares D."/>
            <person name="Vear F."/>
            <person name="Vautrin S."/>
            <person name="Crespi M."/>
            <person name="Mangin B."/>
            <person name="Burke J.M."/>
            <person name="Salse J."/>
            <person name="Munos S."/>
            <person name="Vincourt P."/>
            <person name="Rieseberg L.H."/>
            <person name="Langlade N.B."/>
        </authorList>
    </citation>
    <scope>NUCLEOTIDE SEQUENCE</scope>
    <source>
        <tissue evidence="1">Leaves</tissue>
    </source>
</reference>
<gene>
    <name evidence="1" type="ORF">HanXRQr2_Chr14g0668041</name>
</gene>
<reference evidence="1" key="2">
    <citation type="submission" date="2020-06" db="EMBL/GenBank/DDBJ databases">
        <title>Helianthus annuus Genome sequencing and assembly Release 2.</title>
        <authorList>
            <person name="Gouzy J."/>
            <person name="Langlade N."/>
            <person name="Munos S."/>
        </authorList>
    </citation>
    <scope>NUCLEOTIDE SEQUENCE</scope>
    <source>
        <tissue evidence="1">Leaves</tissue>
    </source>
</reference>
<dbReference type="AlphaFoldDB" id="A0A9K3EEU3"/>
<dbReference type="Gramene" id="mRNA:HanXRQr2_Chr14g0668041">
    <property type="protein sequence ID" value="mRNA:HanXRQr2_Chr14g0668041"/>
    <property type="gene ID" value="HanXRQr2_Chr14g0668041"/>
</dbReference>
<evidence type="ECO:0000313" key="2">
    <source>
        <dbReference type="Proteomes" id="UP000215914"/>
    </source>
</evidence>
<organism evidence="1 2">
    <name type="scientific">Helianthus annuus</name>
    <name type="common">Common sunflower</name>
    <dbReference type="NCBI Taxonomy" id="4232"/>
    <lineage>
        <taxon>Eukaryota</taxon>
        <taxon>Viridiplantae</taxon>
        <taxon>Streptophyta</taxon>
        <taxon>Embryophyta</taxon>
        <taxon>Tracheophyta</taxon>
        <taxon>Spermatophyta</taxon>
        <taxon>Magnoliopsida</taxon>
        <taxon>eudicotyledons</taxon>
        <taxon>Gunneridae</taxon>
        <taxon>Pentapetalae</taxon>
        <taxon>asterids</taxon>
        <taxon>campanulids</taxon>
        <taxon>Asterales</taxon>
        <taxon>Asteraceae</taxon>
        <taxon>Asteroideae</taxon>
        <taxon>Heliantheae alliance</taxon>
        <taxon>Heliantheae</taxon>
        <taxon>Helianthus</taxon>
    </lineage>
</organism>
<sequence>MSIYTWLISLYLEHTHIQDFLLHNCCLISRFLGNSDYFQFWLFKFQILMQNY</sequence>
<proteinExistence type="predicted"/>
<keyword evidence="2" id="KW-1185">Reference proteome</keyword>
<dbReference type="Proteomes" id="UP000215914">
    <property type="component" value="Unassembled WGS sequence"/>
</dbReference>
<comment type="caution">
    <text evidence="1">The sequence shown here is derived from an EMBL/GenBank/DDBJ whole genome shotgun (WGS) entry which is preliminary data.</text>
</comment>
<accession>A0A9K3EEU3</accession>
<dbReference type="EMBL" id="MNCJ02000329">
    <property type="protein sequence ID" value="KAF5771214.1"/>
    <property type="molecule type" value="Genomic_DNA"/>
</dbReference>
<evidence type="ECO:0000313" key="1">
    <source>
        <dbReference type="EMBL" id="KAF5771214.1"/>
    </source>
</evidence>